<accession>A0A6V7WH85</accession>
<feature type="transmembrane region" description="Helical" evidence="1">
    <location>
        <begin position="50"/>
        <end position="68"/>
    </location>
</feature>
<evidence type="ECO:0000256" key="1">
    <source>
        <dbReference type="SAM" id="Phobius"/>
    </source>
</evidence>
<dbReference type="EMBL" id="CAJEWN010000584">
    <property type="protein sequence ID" value="CAD2186362.1"/>
    <property type="molecule type" value="Genomic_DNA"/>
</dbReference>
<keyword evidence="1" id="KW-0812">Transmembrane</keyword>
<dbReference type="AlphaFoldDB" id="A0A6V7WH85"/>
<keyword evidence="1" id="KW-0472">Membrane</keyword>
<dbReference type="Proteomes" id="UP000580250">
    <property type="component" value="Unassembled WGS sequence"/>
</dbReference>
<keyword evidence="1" id="KW-1133">Transmembrane helix</keyword>
<organism evidence="2 3">
    <name type="scientific">Meloidogyne enterolobii</name>
    <name type="common">Root-knot nematode worm</name>
    <name type="synonym">Meloidogyne mayaguensis</name>
    <dbReference type="NCBI Taxonomy" id="390850"/>
    <lineage>
        <taxon>Eukaryota</taxon>
        <taxon>Metazoa</taxon>
        <taxon>Ecdysozoa</taxon>
        <taxon>Nematoda</taxon>
        <taxon>Chromadorea</taxon>
        <taxon>Rhabditida</taxon>
        <taxon>Tylenchina</taxon>
        <taxon>Tylenchomorpha</taxon>
        <taxon>Tylenchoidea</taxon>
        <taxon>Meloidogynidae</taxon>
        <taxon>Meloidogyninae</taxon>
        <taxon>Meloidogyne</taxon>
    </lineage>
</organism>
<protein>
    <submittedName>
        <fullName evidence="2">Uncharacterized protein</fullName>
    </submittedName>
</protein>
<dbReference type="OrthoDB" id="10416641at2759"/>
<name>A0A6V7WH85_MELEN</name>
<proteinExistence type="predicted"/>
<reference evidence="2 3" key="1">
    <citation type="submission" date="2020-08" db="EMBL/GenBank/DDBJ databases">
        <authorList>
            <person name="Koutsovoulos G."/>
            <person name="Danchin GJ E."/>
        </authorList>
    </citation>
    <scope>NUCLEOTIDE SEQUENCE [LARGE SCALE GENOMIC DNA]</scope>
</reference>
<evidence type="ECO:0000313" key="2">
    <source>
        <dbReference type="EMBL" id="CAD2186362.1"/>
    </source>
</evidence>
<gene>
    <name evidence="2" type="ORF">MENT_LOCUS38852</name>
</gene>
<sequence>MHNIHYLTIKYLIKNSQKIQNFFDDDYRLKSRLYILIGSELGNLEIEYPIWFPIGLMIWNLITNGIYIREYSY</sequence>
<comment type="caution">
    <text evidence="2">The sequence shown here is derived from an EMBL/GenBank/DDBJ whole genome shotgun (WGS) entry which is preliminary data.</text>
</comment>
<evidence type="ECO:0000313" key="3">
    <source>
        <dbReference type="Proteomes" id="UP000580250"/>
    </source>
</evidence>